<dbReference type="CDD" id="cd02440">
    <property type="entry name" value="AdoMet_MTases"/>
    <property type="match status" value="1"/>
</dbReference>
<dbReference type="EMBL" id="JRPC02000002">
    <property type="protein sequence ID" value="TLE17006.1"/>
    <property type="molecule type" value="Genomic_DNA"/>
</dbReference>
<dbReference type="InterPro" id="IPR018773">
    <property type="entry name" value="MeTrfase_reg_dom_prd"/>
</dbReference>
<dbReference type="Gene3D" id="3.40.50.150">
    <property type="entry name" value="Vaccinia Virus protein VP39"/>
    <property type="match status" value="1"/>
</dbReference>
<dbReference type="Pfam" id="PF13649">
    <property type="entry name" value="Methyltransf_25"/>
    <property type="match status" value="1"/>
</dbReference>
<dbReference type="Pfam" id="PF10119">
    <property type="entry name" value="MethyTransf_Reg"/>
    <property type="match status" value="1"/>
</dbReference>
<dbReference type="InterPro" id="IPR041698">
    <property type="entry name" value="Methyltransf_25"/>
</dbReference>
<protein>
    <submittedName>
        <fullName evidence="3">Uncharacterized protein</fullName>
    </submittedName>
</protein>
<evidence type="ECO:0000313" key="3">
    <source>
        <dbReference type="EMBL" id="TLE17006.1"/>
    </source>
</evidence>
<dbReference type="RefSeq" id="WP_034553440.1">
    <property type="nucleotide sequence ID" value="NZ_JRPC02000002.1"/>
</dbReference>
<proteinExistence type="predicted"/>
<dbReference type="SUPFAM" id="SSF53335">
    <property type="entry name" value="S-adenosyl-L-methionine-dependent methyltransferases"/>
    <property type="match status" value="1"/>
</dbReference>
<organism evidence="3 4">
    <name type="scientific">Helicobacter apodemus</name>
    <dbReference type="NCBI Taxonomy" id="135569"/>
    <lineage>
        <taxon>Bacteria</taxon>
        <taxon>Pseudomonadati</taxon>
        <taxon>Campylobacterota</taxon>
        <taxon>Epsilonproteobacteria</taxon>
        <taxon>Campylobacterales</taxon>
        <taxon>Helicobacteraceae</taxon>
        <taxon>Helicobacter</taxon>
    </lineage>
</organism>
<name>A0A4U8UG61_9HELI</name>
<evidence type="ECO:0000313" key="4">
    <source>
        <dbReference type="Proteomes" id="UP000029920"/>
    </source>
</evidence>
<sequence length="528" mass="61033">MQNWNEGYFSDFSYTKGYYSAINPLLMNFHLALAGIKSNTIDERAEDISPPPEFNYLELGFGMGISVNIHAATSRGCYSAVDFNPEHMAYANTYAKSDNITLYNESFKECLARLEKEKITFDYICFHGIFSWISKENRDIILEIVYKFLKVGGVVYNSYNCFPQQVFALSIKEILSLHHQLNRSIDVNASDRLLRSIEFLSKFTKINPLFMRNPDVSNFISRISDMKNSDITYLAHEYLNAEWNVFYFYEIAKMMENVKCSYVVNTDPLDHLDGCNLSEEAREFLSGIADPIFREQLKDYCVNRNFRGDIFVKGIYRFGQNVSMQRILNTRFVLITPITAFKSDMDVVLGTLSLDKDLYKRVLEYLQSQSYRPKSSSEIMQECDMDFSSLVTSVLVLIKQGMLFPTQNIDETIKNRARAYNEILFNQQLHDETNVYVAAPLINSCIGVGIIEQLIMKTYIENVKDKDKDKDKHKLALKTFELFKKYGKKVVENGVVIEKDSENIKKIEAVVKEFMEKLPLYQVLGILD</sequence>
<evidence type="ECO:0000259" key="2">
    <source>
        <dbReference type="Pfam" id="PF13649"/>
    </source>
</evidence>
<dbReference type="AlphaFoldDB" id="A0A4U8UG61"/>
<gene>
    <name evidence="3" type="ORF">LS72_001065</name>
</gene>
<evidence type="ECO:0000259" key="1">
    <source>
        <dbReference type="Pfam" id="PF10119"/>
    </source>
</evidence>
<feature type="domain" description="Methyltransferase regulatory" evidence="1">
    <location>
        <begin position="232"/>
        <end position="313"/>
    </location>
</feature>
<dbReference type="InterPro" id="IPR029063">
    <property type="entry name" value="SAM-dependent_MTases_sf"/>
</dbReference>
<comment type="caution">
    <text evidence="3">The sequence shown here is derived from an EMBL/GenBank/DDBJ whole genome shotgun (WGS) entry which is preliminary data.</text>
</comment>
<feature type="domain" description="Methyltransferase" evidence="2">
    <location>
        <begin position="57"/>
        <end position="153"/>
    </location>
</feature>
<keyword evidence="4" id="KW-1185">Reference proteome</keyword>
<reference evidence="3 4" key="1">
    <citation type="journal article" date="2014" name="Genome Announc.">
        <title>Draft genome sequences of eight enterohepatic helicobacter species isolated from both laboratory and wild rodents.</title>
        <authorList>
            <person name="Sheh A."/>
            <person name="Shen Z."/>
            <person name="Fox J.G."/>
        </authorList>
    </citation>
    <scope>NUCLEOTIDE SEQUENCE [LARGE SCALE GENOMIC DNA]</scope>
    <source>
        <strain evidence="3 4">MIT-03-7007</strain>
    </source>
</reference>
<dbReference type="Proteomes" id="UP000029920">
    <property type="component" value="Unassembled WGS sequence"/>
</dbReference>
<accession>A0A4U8UG61</accession>